<dbReference type="EMBL" id="JBAFSM010000039">
    <property type="protein sequence ID" value="MEG3439004.1"/>
    <property type="molecule type" value="Genomic_DNA"/>
</dbReference>
<accession>A0AAW9R0B9</accession>
<keyword evidence="2" id="KW-0472">Membrane</keyword>
<name>A0AAW9R0B9_9CHRO</name>
<evidence type="ECO:0000313" key="3">
    <source>
        <dbReference type="EMBL" id="MEG3439004.1"/>
    </source>
</evidence>
<keyword evidence="2" id="KW-0812">Transmembrane</keyword>
<dbReference type="AlphaFoldDB" id="A0AAW9R0B9"/>
<feature type="compositionally biased region" description="Basic and acidic residues" evidence="1">
    <location>
        <begin position="71"/>
        <end position="84"/>
    </location>
</feature>
<reference evidence="3 4" key="1">
    <citation type="submission" date="2024-01" db="EMBL/GenBank/DDBJ databases">
        <title>Genomic insights into the taxonomy and metabolism of the cyanobacterium Pannus brasiliensis CCIBt3594.</title>
        <authorList>
            <person name="Machado M."/>
            <person name="Botero N.B."/>
            <person name="Andreote A.P.D."/>
            <person name="Feitosa A.M.T."/>
            <person name="Popin R."/>
            <person name="Sivonen K."/>
            <person name="Fiore M.F."/>
        </authorList>
    </citation>
    <scope>NUCLEOTIDE SEQUENCE [LARGE SCALE GENOMIC DNA]</scope>
    <source>
        <strain evidence="3 4">CCIBt3594</strain>
    </source>
</reference>
<proteinExistence type="predicted"/>
<protein>
    <submittedName>
        <fullName evidence="3">Uncharacterized protein</fullName>
    </submittedName>
</protein>
<keyword evidence="4" id="KW-1185">Reference proteome</keyword>
<sequence length="84" mass="9659">MLWIAGIWLKDEGLTIIGILFMMCSLPIGLKIKIPFRRNADTGHQTNKPQPNALDRPNHIEPDQNQAENNLSEKHPKIEKPHRE</sequence>
<dbReference type="RefSeq" id="WP_332866488.1">
    <property type="nucleotide sequence ID" value="NZ_JBAFSM010000039.1"/>
</dbReference>
<feature type="region of interest" description="Disordered" evidence="1">
    <location>
        <begin position="40"/>
        <end position="84"/>
    </location>
</feature>
<gene>
    <name evidence="3" type="ORF">V0288_17900</name>
</gene>
<feature type="transmembrane region" description="Helical" evidence="2">
    <location>
        <begin position="12"/>
        <end position="30"/>
    </location>
</feature>
<comment type="caution">
    <text evidence="3">The sequence shown here is derived from an EMBL/GenBank/DDBJ whole genome shotgun (WGS) entry which is preliminary data.</text>
</comment>
<keyword evidence="2" id="KW-1133">Transmembrane helix</keyword>
<evidence type="ECO:0000313" key="4">
    <source>
        <dbReference type="Proteomes" id="UP001328733"/>
    </source>
</evidence>
<evidence type="ECO:0000256" key="2">
    <source>
        <dbReference type="SAM" id="Phobius"/>
    </source>
</evidence>
<dbReference type="Proteomes" id="UP001328733">
    <property type="component" value="Unassembled WGS sequence"/>
</dbReference>
<evidence type="ECO:0000256" key="1">
    <source>
        <dbReference type="SAM" id="MobiDB-lite"/>
    </source>
</evidence>
<organism evidence="3 4">
    <name type="scientific">Pannus brasiliensis CCIBt3594</name>
    <dbReference type="NCBI Taxonomy" id="1427578"/>
    <lineage>
        <taxon>Bacteria</taxon>
        <taxon>Bacillati</taxon>
        <taxon>Cyanobacteriota</taxon>
        <taxon>Cyanophyceae</taxon>
        <taxon>Oscillatoriophycideae</taxon>
        <taxon>Chroococcales</taxon>
        <taxon>Microcystaceae</taxon>
        <taxon>Pannus</taxon>
    </lineage>
</organism>